<dbReference type="InterPro" id="IPR029033">
    <property type="entry name" value="His_PPase_superfam"/>
</dbReference>
<dbReference type="GO" id="GO:0045820">
    <property type="term" value="P:negative regulation of glycolytic process"/>
    <property type="evidence" value="ECO:0007669"/>
    <property type="project" value="TreeGrafter"/>
</dbReference>
<feature type="binding site" evidence="3">
    <location>
        <position position="61"/>
    </location>
    <ligand>
        <name>substrate</name>
    </ligand>
</feature>
<gene>
    <name evidence="4" type="ORF">CBF35_03680</name>
</gene>
<dbReference type="Gene3D" id="3.40.50.1240">
    <property type="entry name" value="Phosphoglycerate mutase-like"/>
    <property type="match status" value="1"/>
</dbReference>
<evidence type="ECO:0000313" key="5">
    <source>
        <dbReference type="Proteomes" id="UP000287239"/>
    </source>
</evidence>
<dbReference type="InterPro" id="IPR051695">
    <property type="entry name" value="Phosphoglycerate_Mutase"/>
</dbReference>
<dbReference type="AlphaFoldDB" id="A0A429ZTM7"/>
<evidence type="ECO:0000256" key="3">
    <source>
        <dbReference type="PIRSR" id="PIRSR613078-2"/>
    </source>
</evidence>
<dbReference type="PANTHER" id="PTHR46517">
    <property type="entry name" value="FRUCTOSE-2,6-BISPHOSPHATASE TIGAR"/>
    <property type="match status" value="1"/>
</dbReference>
<feature type="active site" description="Proton donor/acceptor" evidence="2">
    <location>
        <position position="88"/>
    </location>
</feature>
<dbReference type="PANTHER" id="PTHR46517:SF1">
    <property type="entry name" value="FRUCTOSE-2,6-BISPHOSPHATASE TIGAR"/>
    <property type="match status" value="1"/>
</dbReference>
<evidence type="ECO:0008006" key="6">
    <source>
        <dbReference type="Google" id="ProtNLM"/>
    </source>
</evidence>
<dbReference type="CDD" id="cd07067">
    <property type="entry name" value="HP_PGM_like"/>
    <property type="match status" value="1"/>
</dbReference>
<evidence type="ECO:0000256" key="1">
    <source>
        <dbReference type="ARBA" id="ARBA00022801"/>
    </source>
</evidence>
<organism evidence="4 5">
    <name type="scientific">Vagococcus salmoninarum</name>
    <dbReference type="NCBI Taxonomy" id="2739"/>
    <lineage>
        <taxon>Bacteria</taxon>
        <taxon>Bacillati</taxon>
        <taxon>Bacillota</taxon>
        <taxon>Bacilli</taxon>
        <taxon>Lactobacillales</taxon>
        <taxon>Enterococcaceae</taxon>
        <taxon>Vagococcus</taxon>
    </lineage>
</organism>
<accession>A0A429ZTM7</accession>
<evidence type="ECO:0000313" key="4">
    <source>
        <dbReference type="EMBL" id="RST97038.1"/>
    </source>
</evidence>
<keyword evidence="1" id="KW-0378">Hydrolase</keyword>
<dbReference type="GO" id="GO:0043456">
    <property type="term" value="P:regulation of pentose-phosphate shunt"/>
    <property type="evidence" value="ECO:0007669"/>
    <property type="project" value="TreeGrafter"/>
</dbReference>
<protein>
    <recommendedName>
        <fullName evidence="6">Histidine phosphatase family protein</fullName>
    </recommendedName>
</protein>
<dbReference type="InterPro" id="IPR013078">
    <property type="entry name" value="His_Pase_superF_clade-1"/>
</dbReference>
<dbReference type="RefSeq" id="WP_126778638.1">
    <property type="nucleotide sequence ID" value="NZ_CAUQJP010000013.1"/>
</dbReference>
<dbReference type="GO" id="GO:0005829">
    <property type="term" value="C:cytosol"/>
    <property type="evidence" value="ECO:0007669"/>
    <property type="project" value="TreeGrafter"/>
</dbReference>
<dbReference type="SMART" id="SM00855">
    <property type="entry name" value="PGAM"/>
    <property type="match status" value="1"/>
</dbReference>
<feature type="binding site" evidence="3">
    <location>
        <begin position="11"/>
        <end position="18"/>
    </location>
    <ligand>
        <name>substrate</name>
    </ligand>
</feature>
<dbReference type="EMBL" id="NGJU01000004">
    <property type="protein sequence ID" value="RST97038.1"/>
    <property type="molecule type" value="Genomic_DNA"/>
</dbReference>
<dbReference type="SUPFAM" id="SSF53254">
    <property type="entry name" value="Phosphoglycerate mutase-like"/>
    <property type="match status" value="1"/>
</dbReference>
<dbReference type="GeneID" id="98567458"/>
<dbReference type="Proteomes" id="UP000287239">
    <property type="component" value="Unassembled WGS sequence"/>
</dbReference>
<dbReference type="OrthoDB" id="4131070at2"/>
<evidence type="ECO:0000256" key="2">
    <source>
        <dbReference type="PIRSR" id="PIRSR613078-1"/>
    </source>
</evidence>
<sequence>MSEKTVLYIARHGQTYFNRSQRVQGWSDTPLTPEGAQNITYLGKGLKDIPFKNAYSSDAGRARETAQLVLAEHHDQGIAHQIEPRIREWGFGSYEGELESNWMTELAKIGGYASAAELRSQDIAFEDMANAIHQLDNEGWAENYEMLVSRIMAGYRQIAEETAAQGGGNVFAVSHGLTIALFLSLIDKDLKLRGLENGSISKIIFEDGQFTIAEANNMSYMDNGR</sequence>
<name>A0A429ZTM7_9ENTE</name>
<keyword evidence="5" id="KW-1185">Reference proteome</keyword>
<proteinExistence type="predicted"/>
<dbReference type="GO" id="GO:0004331">
    <property type="term" value="F:fructose-2,6-bisphosphate 2-phosphatase activity"/>
    <property type="evidence" value="ECO:0007669"/>
    <property type="project" value="TreeGrafter"/>
</dbReference>
<feature type="active site" description="Tele-phosphohistidine intermediate" evidence="2">
    <location>
        <position position="12"/>
    </location>
</feature>
<dbReference type="Pfam" id="PF00300">
    <property type="entry name" value="His_Phos_1"/>
    <property type="match status" value="1"/>
</dbReference>
<reference evidence="4 5" key="1">
    <citation type="submission" date="2017-05" db="EMBL/GenBank/DDBJ databases">
        <title>Vagococcus spp. assemblies.</title>
        <authorList>
            <person name="Gulvik C.A."/>
        </authorList>
    </citation>
    <scope>NUCLEOTIDE SEQUENCE [LARGE SCALE GENOMIC DNA]</scope>
    <source>
        <strain evidence="4 5">NCFB 2777</strain>
    </source>
</reference>
<comment type="caution">
    <text evidence="4">The sequence shown here is derived from an EMBL/GenBank/DDBJ whole genome shotgun (WGS) entry which is preliminary data.</text>
</comment>